<proteinExistence type="predicted"/>
<dbReference type="SUPFAM" id="SSF55021">
    <property type="entry name" value="ACT-like"/>
    <property type="match status" value="2"/>
</dbReference>
<evidence type="ECO:0000313" key="4">
    <source>
        <dbReference type="Proteomes" id="UP000029444"/>
    </source>
</evidence>
<evidence type="ECO:0000256" key="1">
    <source>
        <dbReference type="PIRNR" id="PIRNR028103"/>
    </source>
</evidence>
<dbReference type="InterPro" id="IPR045865">
    <property type="entry name" value="ACT-like_dom_sf"/>
</dbReference>
<organism evidence="3 4">
    <name type="scientific">Alcanivorax nanhaiticus</name>
    <dbReference type="NCBI Taxonomy" id="1177154"/>
    <lineage>
        <taxon>Bacteria</taxon>
        <taxon>Pseudomonadati</taxon>
        <taxon>Pseudomonadota</taxon>
        <taxon>Gammaproteobacteria</taxon>
        <taxon>Oceanospirillales</taxon>
        <taxon>Alcanivoracaceae</taxon>
        <taxon>Alcanivorax</taxon>
    </lineage>
</organism>
<dbReference type="PATRIC" id="fig|1177154.3.peg.472"/>
<dbReference type="Gene3D" id="3.30.70.260">
    <property type="match status" value="2"/>
</dbReference>
<dbReference type="AlphaFoldDB" id="A0A095SNS2"/>
<accession>A0A095SNS2</accession>
<sequence>MEQLIVISALGSDRPGIVESLSRAVLERQGNILDSRMTVLGGEFAVLMLVAGSDSTLERLESDQSSLSQQLDLLITLKRTQRRDQRPASLPYEVEVVAMDNPGIVHEIANFFSSRSINIDDLHTGTYAAPHTGTPMFSLHLVLSMSAEQSVAQLRDTFLDFCEARNLDATMCPKR</sequence>
<name>A0A095SNS2_9GAMM</name>
<dbReference type="OrthoDB" id="5814713at2"/>
<dbReference type="Pfam" id="PF13740">
    <property type="entry name" value="ACT_6"/>
    <property type="match status" value="1"/>
</dbReference>
<keyword evidence="1" id="KW-0678">Repressor</keyword>
<comment type="subcellular location">
    <subcellularLocation>
        <location evidence="1">Cytoplasm</location>
    </subcellularLocation>
</comment>
<dbReference type="InterPro" id="IPR002912">
    <property type="entry name" value="ACT_dom"/>
</dbReference>
<dbReference type="InterPro" id="IPR050990">
    <property type="entry name" value="UPF0237/GcvR_regulator"/>
</dbReference>
<dbReference type="RefSeq" id="WP_035230152.1">
    <property type="nucleotide sequence ID" value="NZ_ARXV01000002.1"/>
</dbReference>
<keyword evidence="1" id="KW-0963">Cytoplasm</keyword>
<dbReference type="PANTHER" id="PTHR34875">
    <property type="entry name" value="UPF0237 PROTEIN MJ1558"/>
    <property type="match status" value="1"/>
</dbReference>
<dbReference type="eggNOG" id="COG2716">
    <property type="taxonomic scope" value="Bacteria"/>
</dbReference>
<evidence type="ECO:0000259" key="2">
    <source>
        <dbReference type="PROSITE" id="PS51671"/>
    </source>
</evidence>
<gene>
    <name evidence="3" type="ORF">Y5S_00466</name>
</gene>
<dbReference type="PROSITE" id="PS51671">
    <property type="entry name" value="ACT"/>
    <property type="match status" value="2"/>
</dbReference>
<dbReference type="EMBL" id="ARXV01000002">
    <property type="protein sequence ID" value="KGD65994.1"/>
    <property type="molecule type" value="Genomic_DNA"/>
</dbReference>
<dbReference type="InterPro" id="IPR016867">
    <property type="entry name" value="GcvR"/>
</dbReference>
<reference evidence="3 4" key="1">
    <citation type="submission" date="2012-09" db="EMBL/GenBank/DDBJ databases">
        <title>Genome Sequence of alkane-degrading Bacterium Alcanivorax sp. 19-m-6.</title>
        <authorList>
            <person name="Lai Q."/>
            <person name="Shao Z."/>
        </authorList>
    </citation>
    <scope>NUCLEOTIDE SEQUENCE [LARGE SCALE GENOMIC DNA]</scope>
    <source>
        <strain evidence="3 4">19-m-6</strain>
    </source>
</reference>
<dbReference type="Proteomes" id="UP000029444">
    <property type="component" value="Unassembled WGS sequence"/>
</dbReference>
<keyword evidence="1" id="KW-0804">Transcription</keyword>
<dbReference type="GO" id="GO:0005737">
    <property type="term" value="C:cytoplasm"/>
    <property type="evidence" value="ECO:0007669"/>
    <property type="project" value="UniProtKB-SubCell"/>
</dbReference>
<dbReference type="PIRSF" id="PIRSF028103">
    <property type="entry name" value="GcvR"/>
    <property type="match status" value="1"/>
</dbReference>
<dbReference type="GO" id="GO:0006355">
    <property type="term" value="P:regulation of DNA-templated transcription"/>
    <property type="evidence" value="ECO:0007669"/>
    <property type="project" value="UniProtKB-UniRule"/>
</dbReference>
<dbReference type="CDD" id="cd04869">
    <property type="entry name" value="ACT_GcvR_2"/>
    <property type="match status" value="1"/>
</dbReference>
<dbReference type="PANTHER" id="PTHR34875:SF5">
    <property type="entry name" value="GLYCINE CLEAVAGE SYSTEM TRANSCRIPTIONAL REPRESSOR"/>
    <property type="match status" value="1"/>
</dbReference>
<dbReference type="STRING" id="1177154.Y5S_00466"/>
<keyword evidence="4" id="KW-1185">Reference proteome</keyword>
<feature type="domain" description="ACT" evidence="2">
    <location>
        <begin position="93"/>
        <end position="169"/>
    </location>
</feature>
<comment type="caution">
    <text evidence="3">The sequence shown here is derived from an EMBL/GenBank/DDBJ whole genome shotgun (WGS) entry which is preliminary data.</text>
</comment>
<evidence type="ECO:0000313" key="3">
    <source>
        <dbReference type="EMBL" id="KGD65994.1"/>
    </source>
</evidence>
<feature type="domain" description="ACT" evidence="2">
    <location>
        <begin position="6"/>
        <end position="82"/>
    </location>
</feature>
<protein>
    <recommendedName>
        <fullName evidence="1">Glycine cleavage system transcriptional repressor</fullName>
    </recommendedName>
</protein>